<dbReference type="Proteomes" id="UP000018144">
    <property type="component" value="Unassembled WGS sequence"/>
</dbReference>
<feature type="region of interest" description="Disordered" evidence="1">
    <location>
        <begin position="317"/>
        <end position="340"/>
    </location>
</feature>
<protein>
    <submittedName>
        <fullName evidence="2">Uncharacterized protein</fullName>
    </submittedName>
</protein>
<proteinExistence type="predicted"/>
<accession>U4LWC1</accession>
<keyword evidence="3" id="KW-1185">Reference proteome</keyword>
<sequence length="454" mass="51349">MAELRGPVSEYFKDIPDLFQSQNTETVSALEQGPATSYDMNLIRDVIPASDIDPSLARLETPDLEPDSLQVATIDDNKFGIDIDVIRHFADFTRNRVGSPIDHEHLLEEFRQDLVEKALANGSNPSYVDSFADAQINELRALENLFVDTATRFKKVQACEKTNPLPIPDQQIIDRIIESICDGSSVFDMPNTTPLAHWKHKLLKPDMERIAQQFLVALKKIHTKGPEESVGGYVFKARFDTICEVLRKCKGSVFRMSRPTTLDDIVANPRKMRQRFIDNQINNAKKKNDGKELKRLRLACQEIKRKGIPVGCAEIADNDEEEEEEEEEEYEVPQGRNKKRKVAALQVGNNKRKRAARPVSYATNPDQLSAIPAAMSLGLTMEPHNFDYYEFAKMGPAGEAGLPFDNCRMPHESQLHDNVRIVRNQHDADEAYGLEPLAARDPIFDDWVNAGDEM</sequence>
<feature type="compositionally biased region" description="Acidic residues" evidence="1">
    <location>
        <begin position="317"/>
        <end position="331"/>
    </location>
</feature>
<organism evidence="2 3">
    <name type="scientific">Pyronema omphalodes (strain CBS 100304)</name>
    <name type="common">Pyronema confluens</name>
    <dbReference type="NCBI Taxonomy" id="1076935"/>
    <lineage>
        <taxon>Eukaryota</taxon>
        <taxon>Fungi</taxon>
        <taxon>Dikarya</taxon>
        <taxon>Ascomycota</taxon>
        <taxon>Pezizomycotina</taxon>
        <taxon>Pezizomycetes</taxon>
        <taxon>Pezizales</taxon>
        <taxon>Pyronemataceae</taxon>
        <taxon>Pyronema</taxon>
    </lineage>
</organism>
<dbReference type="OrthoDB" id="5349882at2759"/>
<evidence type="ECO:0000313" key="2">
    <source>
        <dbReference type="EMBL" id="CCX33536.1"/>
    </source>
</evidence>
<dbReference type="AlphaFoldDB" id="U4LWC1"/>
<gene>
    <name evidence="2" type="ORF">PCON_01378</name>
</gene>
<reference evidence="2 3" key="1">
    <citation type="journal article" date="2013" name="PLoS Genet.">
        <title>The genome and development-dependent transcriptomes of Pyronema confluens: a window into fungal evolution.</title>
        <authorList>
            <person name="Traeger S."/>
            <person name="Altegoer F."/>
            <person name="Freitag M."/>
            <person name="Gabaldon T."/>
            <person name="Kempken F."/>
            <person name="Kumar A."/>
            <person name="Marcet-Houben M."/>
            <person name="Poggeler S."/>
            <person name="Stajich J.E."/>
            <person name="Nowrousian M."/>
        </authorList>
    </citation>
    <scope>NUCLEOTIDE SEQUENCE [LARGE SCALE GENOMIC DNA]</scope>
    <source>
        <strain evidence="3">CBS 100304</strain>
        <tissue evidence="2">Vegetative mycelium</tissue>
    </source>
</reference>
<name>U4LWC1_PYROM</name>
<evidence type="ECO:0000313" key="3">
    <source>
        <dbReference type="Proteomes" id="UP000018144"/>
    </source>
</evidence>
<dbReference type="EMBL" id="HF936132">
    <property type="protein sequence ID" value="CCX33536.1"/>
    <property type="molecule type" value="Genomic_DNA"/>
</dbReference>
<evidence type="ECO:0000256" key="1">
    <source>
        <dbReference type="SAM" id="MobiDB-lite"/>
    </source>
</evidence>